<dbReference type="PANTHER" id="PTHR22970">
    <property type="entry name" value="AT-RICH INTERACTIVE DOMAIN-CONTAINING PROTEIN 2"/>
    <property type="match status" value="1"/>
</dbReference>
<evidence type="ECO:0000313" key="4">
    <source>
        <dbReference type="EMBL" id="CAI8042209.1"/>
    </source>
</evidence>
<evidence type="ECO:0000256" key="3">
    <source>
        <dbReference type="ARBA" id="ARBA00023242"/>
    </source>
</evidence>
<keyword evidence="2" id="KW-0804">Transcription</keyword>
<dbReference type="Proteomes" id="UP001174909">
    <property type="component" value="Unassembled WGS sequence"/>
</dbReference>
<dbReference type="InterPro" id="IPR052406">
    <property type="entry name" value="Chromatin_Remodeling_Comp"/>
</dbReference>
<reference evidence="4" key="1">
    <citation type="submission" date="2023-03" db="EMBL/GenBank/DDBJ databases">
        <authorList>
            <person name="Steffen K."/>
            <person name="Cardenas P."/>
        </authorList>
    </citation>
    <scope>NUCLEOTIDE SEQUENCE</scope>
</reference>
<dbReference type="PANTHER" id="PTHR22970:SF14">
    <property type="entry name" value="AT-RICH INTERACTIVE DOMAIN-CONTAINING PROTEIN 2"/>
    <property type="match status" value="1"/>
</dbReference>
<keyword evidence="5" id="KW-1185">Reference proteome</keyword>
<organism evidence="4 5">
    <name type="scientific">Geodia barretti</name>
    <name type="common">Barrett's horny sponge</name>
    <dbReference type="NCBI Taxonomy" id="519541"/>
    <lineage>
        <taxon>Eukaryota</taxon>
        <taxon>Metazoa</taxon>
        <taxon>Porifera</taxon>
        <taxon>Demospongiae</taxon>
        <taxon>Heteroscleromorpha</taxon>
        <taxon>Tetractinellida</taxon>
        <taxon>Astrophorina</taxon>
        <taxon>Geodiidae</taxon>
        <taxon>Geodia</taxon>
    </lineage>
</organism>
<name>A0AA35T6J8_GEOBA</name>
<protein>
    <submittedName>
        <fullName evidence="4">Uncharacterized protein</fullName>
    </submittedName>
</protein>
<keyword evidence="3" id="KW-0539">Nucleus</keyword>
<keyword evidence="1" id="KW-0805">Transcription regulation</keyword>
<sequence>MRYSWCDLLHHAVNCHISPLSSLSPSPCHWAGCNTTPLRMKPSLIRHLETHHCSPGPKPIPPSVAVTLAKLKHCPPLENEVESPLTKAVRVTAALVLRNLCRMAPSTHWYTTPLTCFVSSSFSTFYPTPTCSIYMYNPSLTSLPSLPLSNSQIRRHEHRLSEVALSDREAAHAITECLTYLNLPPPSPPSLAANPHDNTVTHHQLTENSYSSP</sequence>
<accession>A0AA35T6J8</accession>
<gene>
    <name evidence="4" type="ORF">GBAR_LOCUS23444</name>
</gene>
<dbReference type="EMBL" id="CASHTH010003241">
    <property type="protein sequence ID" value="CAI8042209.1"/>
    <property type="molecule type" value="Genomic_DNA"/>
</dbReference>
<evidence type="ECO:0000256" key="1">
    <source>
        <dbReference type="ARBA" id="ARBA00023015"/>
    </source>
</evidence>
<dbReference type="AlphaFoldDB" id="A0AA35T6J8"/>
<evidence type="ECO:0000313" key="5">
    <source>
        <dbReference type="Proteomes" id="UP001174909"/>
    </source>
</evidence>
<evidence type="ECO:0000256" key="2">
    <source>
        <dbReference type="ARBA" id="ARBA00023163"/>
    </source>
</evidence>
<proteinExistence type="predicted"/>
<comment type="caution">
    <text evidence="4">The sequence shown here is derived from an EMBL/GenBank/DDBJ whole genome shotgun (WGS) entry which is preliminary data.</text>
</comment>